<proteinExistence type="predicted"/>
<organism evidence="1 2">
    <name type="scientific">Methylorubrum populi</name>
    <dbReference type="NCBI Taxonomy" id="223967"/>
    <lineage>
        <taxon>Bacteria</taxon>
        <taxon>Pseudomonadati</taxon>
        <taxon>Pseudomonadota</taxon>
        <taxon>Alphaproteobacteria</taxon>
        <taxon>Hyphomicrobiales</taxon>
        <taxon>Methylobacteriaceae</taxon>
        <taxon>Methylorubrum</taxon>
    </lineage>
</organism>
<reference evidence="1 2" key="1">
    <citation type="journal article" date="2016" name="Genome Announc.">
        <title>Complete Genome Sequence of Methylobacterium populi P-1M, Isolated from Pink-Pigmented Household Biofilm.</title>
        <authorList>
            <person name="Morohoshi T."/>
            <person name="Ikeda T."/>
        </authorList>
    </citation>
    <scope>NUCLEOTIDE SEQUENCE [LARGE SCALE GENOMIC DNA]</scope>
    <source>
        <strain evidence="1 2">P-1M</strain>
    </source>
</reference>
<protein>
    <submittedName>
        <fullName evidence="1">Uncharacterized protein</fullName>
    </submittedName>
</protein>
<name>A0A160PIB6_9HYPH</name>
<sequence>MGGGLPPKRRRMPYGMGQVRTGSDECDLTFTVDLIGVRRDATRGLQAGDVLEVDLVAGAGASTAVCRTADGATVGALAAFRGLVSLLGCLDQGVRFEALIEDVGATRCTVTVTRAET</sequence>
<accession>A0A160PIB6</accession>
<dbReference type="OrthoDB" id="8115429at2"/>
<evidence type="ECO:0000313" key="1">
    <source>
        <dbReference type="EMBL" id="BAU92674.1"/>
    </source>
</evidence>
<dbReference type="AlphaFoldDB" id="A0A160PIB6"/>
<dbReference type="EMBL" id="AP014809">
    <property type="protein sequence ID" value="BAU92674.1"/>
    <property type="molecule type" value="Genomic_DNA"/>
</dbReference>
<evidence type="ECO:0000313" key="2">
    <source>
        <dbReference type="Proteomes" id="UP000218288"/>
    </source>
</evidence>
<dbReference type="Proteomes" id="UP000218288">
    <property type="component" value="Chromosome"/>
</dbReference>
<gene>
    <name evidence="1" type="ORF">MPPM_4069</name>
</gene>